<gene>
    <name evidence="2" type="ORF">M9Y10_025381</name>
</gene>
<dbReference type="PANTHER" id="PTHR21539:SF0">
    <property type="entry name" value="SAGA-ASSOCIATED FACTOR 29"/>
    <property type="match status" value="1"/>
</dbReference>
<dbReference type="Proteomes" id="UP001470230">
    <property type="component" value="Unassembled WGS sequence"/>
</dbReference>
<sequence length="180" mass="20232">MSNSEEVVPEVGEIQNKAQKFFEFADLKVVPPPYPPLCGAIPLEKGKIIPNDSFVCLKIQSDYILAIILGYNQKTLKYSVCDAFPEDKVSKIDVDESALIPLPTTSPEKRSKETTYEINSKVLSLLRIEKEWTSCFYLATVKKQPTDSKGLYQLEFDDESITLDVPEKFIVAAPPNLEIL</sequence>
<comment type="caution">
    <text evidence="2">The sequence shown here is derived from an EMBL/GenBank/DDBJ whole genome shotgun (WGS) entry which is preliminary data.</text>
</comment>
<evidence type="ECO:0000313" key="3">
    <source>
        <dbReference type="Proteomes" id="UP001470230"/>
    </source>
</evidence>
<protein>
    <recommendedName>
        <fullName evidence="1">SGF29 C-terminal domain-containing protein</fullName>
    </recommendedName>
</protein>
<evidence type="ECO:0000313" key="2">
    <source>
        <dbReference type="EMBL" id="KAK8843183.1"/>
    </source>
</evidence>
<reference evidence="2 3" key="1">
    <citation type="submission" date="2024-04" db="EMBL/GenBank/DDBJ databases">
        <title>Tritrichomonas musculus Genome.</title>
        <authorList>
            <person name="Alves-Ferreira E."/>
            <person name="Grigg M."/>
            <person name="Lorenzi H."/>
            <person name="Galac M."/>
        </authorList>
    </citation>
    <scope>NUCLEOTIDE SEQUENCE [LARGE SCALE GENOMIC DNA]</scope>
    <source>
        <strain evidence="2 3">EAF2021</strain>
    </source>
</reference>
<dbReference type="InterPro" id="IPR037802">
    <property type="entry name" value="SGF29"/>
</dbReference>
<dbReference type="Pfam" id="PF07039">
    <property type="entry name" value="SGF29_Tudor"/>
    <property type="match status" value="1"/>
</dbReference>
<dbReference type="InterPro" id="IPR010750">
    <property type="entry name" value="SGF29_tudor-like_dom"/>
</dbReference>
<name>A0ABR2HBL1_9EUKA</name>
<dbReference type="PANTHER" id="PTHR21539">
    <property type="entry name" value="SAGA-ASSOCIATED FACTOR 29"/>
    <property type="match status" value="1"/>
</dbReference>
<accession>A0ABR2HBL1</accession>
<dbReference type="PROSITE" id="PS51518">
    <property type="entry name" value="SGF29_C"/>
    <property type="match status" value="1"/>
</dbReference>
<proteinExistence type="predicted"/>
<feature type="domain" description="SGF29 C-terminal" evidence="1">
    <location>
        <begin position="45"/>
        <end position="179"/>
    </location>
</feature>
<dbReference type="EMBL" id="JAPFFF010000036">
    <property type="protein sequence ID" value="KAK8843183.1"/>
    <property type="molecule type" value="Genomic_DNA"/>
</dbReference>
<dbReference type="Gene3D" id="2.30.30.140">
    <property type="match status" value="2"/>
</dbReference>
<organism evidence="2 3">
    <name type="scientific">Tritrichomonas musculus</name>
    <dbReference type="NCBI Taxonomy" id="1915356"/>
    <lineage>
        <taxon>Eukaryota</taxon>
        <taxon>Metamonada</taxon>
        <taxon>Parabasalia</taxon>
        <taxon>Tritrichomonadida</taxon>
        <taxon>Tritrichomonadidae</taxon>
        <taxon>Tritrichomonas</taxon>
    </lineage>
</organism>
<keyword evidence="3" id="KW-1185">Reference proteome</keyword>
<evidence type="ECO:0000259" key="1">
    <source>
        <dbReference type="PROSITE" id="PS51518"/>
    </source>
</evidence>